<protein>
    <submittedName>
        <fullName evidence="2">G7319 protein</fullName>
    </submittedName>
</protein>
<name>A0ABP1G453_9CHLO</name>
<evidence type="ECO:0000313" key="3">
    <source>
        <dbReference type="Proteomes" id="UP001497392"/>
    </source>
</evidence>
<dbReference type="Proteomes" id="UP001497392">
    <property type="component" value="Unassembled WGS sequence"/>
</dbReference>
<dbReference type="InterPro" id="IPR036928">
    <property type="entry name" value="AS_sf"/>
</dbReference>
<proteinExistence type="predicted"/>
<sequence length="600" mass="63194">MTALADHLAGAQNNTMYANGGSGFMLLSNFTTSAITVVSVATRCVNGGPGYPVVEATISSVHQAMLGGKVTCSQLIGEYLQRIQAYDKVTGLNTYRIMSPDLAQVAAQMDAQLMAARQGSKPVPALFCVPFIVKDNFDTVGMAGTAGAVALLDNYPAQDAQQVARLKGAGAVLLGKGNMGEWAFSPTFSLSSLAGAVRNPYDLDRTPAGSSGGPAAAVSANLALVGIGTDTGNSVRGPASHCNLVGMRPTLGLTSRAGIIPLDNTSDIAGPLARTVEDVARMLEVLVAVDPNDPLTSLSKFLGSRPANYTSALSRDALKGARIGVMRQVINTNTSDPGIMQLFETALTTLQQQGATLVDPFTISGNSLGARDWDGRSSQWYTGSADSGHWEDINCGAHFKYDMNNYLSTAGTKYKSVQDIANDGLYHPSVNMSIAARVVVNYAPSDYPTDAQRSNGFVCGCTNYYNNPCRAEFRKRLIESMNNANVDVIVFPTWSDPPRLIGEYYIADGNNSPQIAPPTGSPAITVPMGYVRDVCQSALPAGLQFLARPWDEGRLLGIAYAFEQATQYRMPPPIFQECTAALSPTAAPAAGPKAGSGIAG</sequence>
<organism evidence="2 3">
    <name type="scientific">Coccomyxa viridis</name>
    <dbReference type="NCBI Taxonomy" id="1274662"/>
    <lineage>
        <taxon>Eukaryota</taxon>
        <taxon>Viridiplantae</taxon>
        <taxon>Chlorophyta</taxon>
        <taxon>core chlorophytes</taxon>
        <taxon>Trebouxiophyceae</taxon>
        <taxon>Trebouxiophyceae incertae sedis</taxon>
        <taxon>Coccomyxaceae</taxon>
        <taxon>Coccomyxa</taxon>
    </lineage>
</organism>
<keyword evidence="3" id="KW-1185">Reference proteome</keyword>
<gene>
    <name evidence="2" type="primary">g7319</name>
    <name evidence="2" type="ORF">VP750_LOCUS6266</name>
</gene>
<dbReference type="SUPFAM" id="SSF75304">
    <property type="entry name" value="Amidase signature (AS) enzymes"/>
    <property type="match status" value="1"/>
</dbReference>
<feature type="domain" description="Amidase" evidence="1">
    <location>
        <begin position="75"/>
        <end position="359"/>
    </location>
</feature>
<dbReference type="InterPro" id="IPR023631">
    <property type="entry name" value="Amidase_dom"/>
</dbReference>
<reference evidence="2 3" key="1">
    <citation type="submission" date="2024-06" db="EMBL/GenBank/DDBJ databases">
        <authorList>
            <person name="Kraege A."/>
            <person name="Thomma B."/>
        </authorList>
    </citation>
    <scope>NUCLEOTIDE SEQUENCE [LARGE SCALE GENOMIC DNA]</scope>
</reference>
<dbReference type="Gene3D" id="3.90.1300.10">
    <property type="entry name" value="Amidase signature (AS) domain"/>
    <property type="match status" value="1"/>
</dbReference>
<dbReference type="PANTHER" id="PTHR42678">
    <property type="entry name" value="AMIDASE"/>
    <property type="match status" value="1"/>
</dbReference>
<evidence type="ECO:0000259" key="1">
    <source>
        <dbReference type="Pfam" id="PF01425"/>
    </source>
</evidence>
<accession>A0ABP1G453</accession>
<evidence type="ECO:0000313" key="2">
    <source>
        <dbReference type="EMBL" id="CAL5224607.1"/>
    </source>
</evidence>
<comment type="caution">
    <text evidence="2">The sequence shown here is derived from an EMBL/GenBank/DDBJ whole genome shotgun (WGS) entry which is preliminary data.</text>
</comment>
<dbReference type="PANTHER" id="PTHR42678:SF34">
    <property type="entry name" value="OS04G0183300 PROTEIN"/>
    <property type="match status" value="1"/>
</dbReference>
<dbReference type="EMBL" id="CAXHTA020000011">
    <property type="protein sequence ID" value="CAL5224607.1"/>
    <property type="molecule type" value="Genomic_DNA"/>
</dbReference>
<dbReference type="Pfam" id="PF01425">
    <property type="entry name" value="Amidase"/>
    <property type="match status" value="1"/>
</dbReference>